<dbReference type="Proteomes" id="UP001501586">
    <property type="component" value="Unassembled WGS sequence"/>
</dbReference>
<feature type="compositionally biased region" description="Low complexity" evidence="2">
    <location>
        <begin position="399"/>
        <end position="409"/>
    </location>
</feature>
<dbReference type="RefSeq" id="WP_344718260.1">
    <property type="nucleotide sequence ID" value="NZ_BAABAZ010000006.1"/>
</dbReference>
<proteinExistence type="inferred from homology"/>
<organism evidence="4 5">
    <name type="scientific">Brevibacterium daeguense</name>
    <dbReference type="NCBI Taxonomy" id="909936"/>
    <lineage>
        <taxon>Bacteria</taxon>
        <taxon>Bacillati</taxon>
        <taxon>Actinomycetota</taxon>
        <taxon>Actinomycetes</taxon>
        <taxon>Micrococcales</taxon>
        <taxon>Brevibacteriaceae</taxon>
        <taxon>Brevibacterium</taxon>
    </lineage>
</organism>
<feature type="region of interest" description="Disordered" evidence="2">
    <location>
        <begin position="399"/>
        <end position="467"/>
    </location>
</feature>
<evidence type="ECO:0000256" key="2">
    <source>
        <dbReference type="SAM" id="MobiDB-lite"/>
    </source>
</evidence>
<evidence type="ECO:0000313" key="5">
    <source>
        <dbReference type="Proteomes" id="UP001501586"/>
    </source>
</evidence>
<name>A0ABP8EK15_9MICO</name>
<keyword evidence="4" id="KW-0255">Endonuclease</keyword>
<comment type="caution">
    <text evidence="4">The sequence shown here is derived from an EMBL/GenBank/DDBJ whole genome shotgun (WGS) entry which is preliminary data.</text>
</comment>
<dbReference type="EMBL" id="BAABAZ010000006">
    <property type="protein sequence ID" value="GAA4284251.1"/>
    <property type="molecule type" value="Genomic_DNA"/>
</dbReference>
<keyword evidence="4" id="KW-0540">Nuclease</keyword>
<evidence type="ECO:0000313" key="4">
    <source>
        <dbReference type="EMBL" id="GAA4284251.1"/>
    </source>
</evidence>
<dbReference type="InterPro" id="IPR003615">
    <property type="entry name" value="HNH_nuc"/>
</dbReference>
<comment type="similarity">
    <text evidence="1">Belongs to the Rv1128c/1148c/1588c/1702c/1945/3466 family.</text>
</comment>
<keyword evidence="5" id="KW-1185">Reference proteome</keyword>
<dbReference type="InterPro" id="IPR003870">
    <property type="entry name" value="DUF222"/>
</dbReference>
<dbReference type="InterPro" id="IPR002711">
    <property type="entry name" value="HNH"/>
</dbReference>
<protein>
    <submittedName>
        <fullName evidence="4">HNH endonuclease signature motif containing protein</fullName>
    </submittedName>
</protein>
<keyword evidence="4" id="KW-0378">Hydrolase</keyword>
<evidence type="ECO:0000256" key="1">
    <source>
        <dbReference type="ARBA" id="ARBA00023450"/>
    </source>
</evidence>
<dbReference type="GO" id="GO:0004519">
    <property type="term" value="F:endonuclease activity"/>
    <property type="evidence" value="ECO:0007669"/>
    <property type="project" value="UniProtKB-KW"/>
</dbReference>
<dbReference type="SMART" id="SM00507">
    <property type="entry name" value="HNHc"/>
    <property type="match status" value="1"/>
</dbReference>
<feature type="region of interest" description="Disordered" evidence="2">
    <location>
        <begin position="483"/>
        <end position="503"/>
    </location>
</feature>
<gene>
    <name evidence="4" type="ORF">GCM10022261_17820</name>
</gene>
<accession>A0ABP8EK15</accession>
<dbReference type="Gene3D" id="1.10.30.50">
    <property type="match status" value="1"/>
</dbReference>
<dbReference type="CDD" id="cd00085">
    <property type="entry name" value="HNHc"/>
    <property type="match status" value="1"/>
</dbReference>
<sequence>MIESLQLAGHDDVAVVRDALARMEPAGTEEEALDRIRVLEELKAACAAAQAWETAAFDHHRRRNEADRGVAESRRGKGVAAEVALARRESPARGSRHLGLAHALIGEMPRTMTALTAGRLSEEKAMVLCRETAWLSVHHRFQVDRLMGVRFAGTGVRRLASEARAHAQRLDQQAAVEQLERGQEERRVSVRPAPGNMAYLTALLPMPQAVAAYAHLHQAAATAVGTGAAEGRTHGQLMADLLSTRLTGQDEAADVPVELHLVMTDESLLGGGAVPAWIPGHGPLPAEAARRLVADTRAEVFLRRLFTAPESGQLVGMESRRREFTGLLRRMVVLRDDTCRTPFCDAAIKHVDHATPHRDGGSTSWHNASGLCARCNYAKENPGWQHHATPAQLEVTTPTGHTYTATTPPLVHTPSLVRAVPPPKHQAPRSAADPPVQPVPRSAADSPGPASGSRGAPPETRVEVSKASSGRIALIWPELSSSKLLDDPLKRRREVSSKAASSAAVARLAALLAA</sequence>
<feature type="domain" description="HNH nuclease" evidence="3">
    <location>
        <begin position="327"/>
        <end position="377"/>
    </location>
</feature>
<dbReference type="Pfam" id="PF02720">
    <property type="entry name" value="DUF222"/>
    <property type="match status" value="1"/>
</dbReference>
<dbReference type="Pfam" id="PF01844">
    <property type="entry name" value="HNH"/>
    <property type="match status" value="1"/>
</dbReference>
<reference evidence="5" key="1">
    <citation type="journal article" date="2019" name="Int. J. Syst. Evol. Microbiol.">
        <title>The Global Catalogue of Microorganisms (GCM) 10K type strain sequencing project: providing services to taxonomists for standard genome sequencing and annotation.</title>
        <authorList>
            <consortium name="The Broad Institute Genomics Platform"/>
            <consortium name="The Broad Institute Genome Sequencing Center for Infectious Disease"/>
            <person name="Wu L."/>
            <person name="Ma J."/>
        </authorList>
    </citation>
    <scope>NUCLEOTIDE SEQUENCE [LARGE SCALE GENOMIC DNA]</scope>
    <source>
        <strain evidence="5">JCM 17458</strain>
    </source>
</reference>
<feature type="compositionally biased region" description="Low complexity" evidence="2">
    <location>
        <begin position="440"/>
        <end position="458"/>
    </location>
</feature>
<evidence type="ECO:0000259" key="3">
    <source>
        <dbReference type="SMART" id="SM00507"/>
    </source>
</evidence>